<dbReference type="Gene3D" id="1.10.238.10">
    <property type="entry name" value="EF-hand"/>
    <property type="match status" value="2"/>
</dbReference>
<dbReference type="GO" id="GO:0005509">
    <property type="term" value="F:calcium ion binding"/>
    <property type="evidence" value="ECO:0007669"/>
    <property type="project" value="InterPro"/>
</dbReference>
<dbReference type="AlphaFoldDB" id="A0A7S0FAW6"/>
<dbReference type="CDD" id="cd00051">
    <property type="entry name" value="EFh"/>
    <property type="match status" value="1"/>
</dbReference>
<keyword evidence="2" id="KW-0677">Repeat</keyword>
<dbReference type="InterPro" id="IPR050145">
    <property type="entry name" value="Centrin_CML-like"/>
</dbReference>
<dbReference type="PROSITE" id="PS00018">
    <property type="entry name" value="EF_HAND_1"/>
    <property type="match status" value="3"/>
</dbReference>
<feature type="domain" description="EF-hand" evidence="4">
    <location>
        <begin position="47"/>
        <end position="82"/>
    </location>
</feature>
<feature type="domain" description="EF-hand" evidence="4">
    <location>
        <begin position="8"/>
        <end position="43"/>
    </location>
</feature>
<dbReference type="SMART" id="SM00054">
    <property type="entry name" value="EFh"/>
    <property type="match status" value="4"/>
</dbReference>
<dbReference type="EMBL" id="HBEG01007131">
    <property type="protein sequence ID" value="CAD8348465.1"/>
    <property type="molecule type" value="Transcribed_RNA"/>
</dbReference>
<dbReference type="PROSITE" id="PS50222">
    <property type="entry name" value="EF_HAND_2"/>
    <property type="match status" value="3"/>
</dbReference>
<comment type="similarity">
    <text evidence="1">Belongs to the centrin family.</text>
</comment>
<dbReference type="Pfam" id="PF13202">
    <property type="entry name" value="EF-hand_5"/>
    <property type="match status" value="1"/>
</dbReference>
<dbReference type="InterPro" id="IPR002048">
    <property type="entry name" value="EF_hand_dom"/>
</dbReference>
<evidence type="ECO:0000313" key="5">
    <source>
        <dbReference type="EMBL" id="CAD8348465.1"/>
    </source>
</evidence>
<evidence type="ECO:0000256" key="1">
    <source>
        <dbReference type="ARBA" id="ARBA00005253"/>
    </source>
</evidence>
<dbReference type="Pfam" id="PF13499">
    <property type="entry name" value="EF-hand_7"/>
    <property type="match status" value="1"/>
</dbReference>
<sequence length="469" mass="53770">MARCGDKDIAEQIKNCFREFDKDGNGAITRGELAQVLQHLCRPGQALSKDEIDKCLNEADKNENGVIEYEEFVDWLIKPGTRVQASKKGILAFDFEAVLKPLFEVFDRNGNGSVSKEEFEECFCILQNAMRLADSSEDPGPMLLSRNASDIFATAEVSGDRYLDFTEFVEWQRKALEKSGLLNEDLKDLVPALARQLQRIFRISEAEERGQTTSEDENLLKRVINNVASFSRDIWNEEYAAKNTLYGKKHYSNRWSEPPVGLNIERLLRQYVAHSRLRIRDLTDFNVQVLCVPELVDENQMDLSGRRWIARIDHGKPQKSTKKKQRDRFDYFVYSDLRWRAEPDSDDLFKEALENLSVDMRFFCLLKTQANFGVLISWNGVQSALKAAVEMGLMDARQHKAFNQQFEVEVLDSLREEGALFGLTEQEKMQKLQETLSSSIKVATRAVMSALVQREVFRVSSKLADVMDA</sequence>
<organism evidence="5">
    <name type="scientific">Pyrodinium bahamense</name>
    <dbReference type="NCBI Taxonomy" id="73915"/>
    <lineage>
        <taxon>Eukaryota</taxon>
        <taxon>Sar</taxon>
        <taxon>Alveolata</taxon>
        <taxon>Dinophyceae</taxon>
        <taxon>Gonyaulacales</taxon>
        <taxon>Pyrocystaceae</taxon>
        <taxon>Pyrodinium</taxon>
    </lineage>
</organism>
<dbReference type="SUPFAM" id="SSF47473">
    <property type="entry name" value="EF-hand"/>
    <property type="match status" value="1"/>
</dbReference>
<feature type="domain" description="EF-hand" evidence="4">
    <location>
        <begin position="94"/>
        <end position="129"/>
    </location>
</feature>
<dbReference type="PANTHER" id="PTHR23050">
    <property type="entry name" value="CALCIUM BINDING PROTEIN"/>
    <property type="match status" value="1"/>
</dbReference>
<keyword evidence="3" id="KW-0106">Calcium</keyword>
<protein>
    <recommendedName>
        <fullName evidence="4">EF-hand domain-containing protein</fullName>
    </recommendedName>
</protein>
<evidence type="ECO:0000256" key="3">
    <source>
        <dbReference type="ARBA" id="ARBA00022837"/>
    </source>
</evidence>
<dbReference type="GO" id="GO:0043226">
    <property type="term" value="C:organelle"/>
    <property type="evidence" value="ECO:0007669"/>
    <property type="project" value="UniProtKB-ARBA"/>
</dbReference>
<accession>A0A7S0FAW6</accession>
<name>A0A7S0FAW6_9DINO</name>
<gene>
    <name evidence="5" type="ORF">PBAH0796_LOCUS4204</name>
</gene>
<reference evidence="5" key="1">
    <citation type="submission" date="2021-01" db="EMBL/GenBank/DDBJ databases">
        <authorList>
            <person name="Corre E."/>
            <person name="Pelletier E."/>
            <person name="Niang G."/>
            <person name="Scheremetjew M."/>
            <person name="Finn R."/>
            <person name="Kale V."/>
            <person name="Holt S."/>
            <person name="Cochrane G."/>
            <person name="Meng A."/>
            <person name="Brown T."/>
            <person name="Cohen L."/>
        </authorList>
    </citation>
    <scope>NUCLEOTIDE SEQUENCE</scope>
    <source>
        <strain evidence="5">Pbaha01</strain>
    </source>
</reference>
<dbReference type="InterPro" id="IPR018247">
    <property type="entry name" value="EF_Hand_1_Ca_BS"/>
</dbReference>
<dbReference type="InterPro" id="IPR011992">
    <property type="entry name" value="EF-hand-dom_pair"/>
</dbReference>
<evidence type="ECO:0000256" key="2">
    <source>
        <dbReference type="ARBA" id="ARBA00022737"/>
    </source>
</evidence>
<proteinExistence type="inferred from homology"/>
<evidence type="ECO:0000259" key="4">
    <source>
        <dbReference type="PROSITE" id="PS50222"/>
    </source>
</evidence>
<dbReference type="FunFam" id="1.10.238.10:FF:000178">
    <property type="entry name" value="Calmodulin-2 A"/>
    <property type="match status" value="1"/>
</dbReference>